<evidence type="ECO:0000313" key="1">
    <source>
        <dbReference type="EMBL" id="AMM43604.1"/>
    </source>
</evidence>
<organism evidence="2 3">
    <name type="scientific">Pectobacterium phage vB_PcaM_CBB</name>
    <dbReference type="NCBI Taxonomy" id="2772511"/>
    <lineage>
        <taxon>Viruses</taxon>
        <taxon>Duplodnaviria</taxon>
        <taxon>Heunggongvirae</taxon>
        <taxon>Uroviricota</taxon>
        <taxon>Caudoviricetes</taxon>
        <taxon>Mimasvirus</taxon>
        <taxon>Mimasvirus CBB</taxon>
    </lineage>
</organism>
<dbReference type="Proteomes" id="UP000223891">
    <property type="component" value="Segment"/>
</dbReference>
<dbReference type="EMBL" id="KU574722">
    <property type="protein sequence ID" value="AMM43604.1"/>
    <property type="molecule type" value="Genomic_DNA"/>
</dbReference>
<reference evidence="3" key="1">
    <citation type="submission" date="2016-01" db="EMBL/GenBank/DDBJ databases">
        <title>Isolation and Characterization of Enterobacteria phage CBB.</title>
        <authorList>
            <person name="Buttimer C.T.H."/>
            <person name="Hendrix H."/>
            <person name="Alexandre H."/>
            <person name="O'Mahony J."/>
            <person name="Lavigne R."/>
            <person name="Coffey A."/>
        </authorList>
    </citation>
    <scope>NUCLEOTIDE SEQUENCE [LARGE SCALE GENOMIC DNA]</scope>
</reference>
<accession>A0A1L2CVW0</accession>
<proteinExistence type="predicted"/>
<evidence type="ECO:0000313" key="3">
    <source>
        <dbReference type="Proteomes" id="UP000223891"/>
    </source>
</evidence>
<protein>
    <submittedName>
        <fullName evidence="2">Uncharacterized protein</fullName>
    </submittedName>
</protein>
<keyword evidence="3" id="KW-1185">Reference proteome</keyword>
<evidence type="ECO:0000313" key="2">
    <source>
        <dbReference type="EMBL" id="AMM44155.1"/>
    </source>
</evidence>
<dbReference type="EMBL" id="KU574722">
    <property type="protein sequence ID" value="AMM44155.1"/>
    <property type="molecule type" value="Genomic_DNA"/>
</dbReference>
<reference evidence="2" key="3">
    <citation type="journal article" date="2017" name="Front. Microbiol.">
        <title>Things Are Getting Hairy: Enterobacteria Bacteriophage vB_PcaM_CBB.</title>
        <authorList>
            <person name="Buttimer C."/>
            <person name="Hendrix H."/>
            <person name="Oliveira H."/>
            <person name="Casey A."/>
            <person name="Neve H."/>
            <person name="McAuliffe O."/>
            <person name="Ross R.P."/>
            <person name="Hill C."/>
            <person name="Noben J.P."/>
            <person name="O'Mahony J."/>
            <person name="Lavigne R."/>
            <person name="Coffey A."/>
        </authorList>
    </citation>
    <scope>NUCLEOTIDE SEQUENCE</scope>
</reference>
<sequence length="112" mass="12636">MKRILLVGLLFASTVNAQMLTCSNSTLSFRNNDGSYSEKVATKLSNINVEVLEQAITFYAGGIDKLEFWKDYNEYRNDTGKVVRSGDTFSLYTTIPTDTNKMQPVKVDYVCK</sequence>
<name>A0A1L2CVW0_9CAUD</name>
<gene>
    <name evidence="2" type="ORF">CBB_39</name>
    <name evidence="1" type="ORF">CBB_592</name>
</gene>
<reference evidence="2" key="2">
    <citation type="submission" date="2016-01" db="EMBL/GenBank/DDBJ databases">
        <authorList>
            <person name="Oliw E.H."/>
        </authorList>
    </citation>
    <scope>NUCLEOTIDE SEQUENCE</scope>
</reference>